<dbReference type="InterPro" id="IPR002935">
    <property type="entry name" value="SAM_O-MeTrfase"/>
</dbReference>
<dbReference type="RefSeq" id="WP_160771877.1">
    <property type="nucleotide sequence ID" value="NZ_WTYV01000003.1"/>
</dbReference>
<evidence type="ECO:0000313" key="4">
    <source>
        <dbReference type="EMBL" id="MXO71948.1"/>
    </source>
</evidence>
<keyword evidence="3" id="KW-0949">S-adenosyl-L-methionine</keyword>
<keyword evidence="5" id="KW-1185">Reference proteome</keyword>
<dbReference type="Pfam" id="PF01596">
    <property type="entry name" value="Methyltransf_3"/>
    <property type="match status" value="1"/>
</dbReference>
<evidence type="ECO:0000256" key="3">
    <source>
        <dbReference type="ARBA" id="ARBA00022691"/>
    </source>
</evidence>
<dbReference type="SUPFAM" id="SSF53335">
    <property type="entry name" value="S-adenosyl-L-methionine-dependent methyltransferases"/>
    <property type="match status" value="1"/>
</dbReference>
<accession>A0A844YY59</accession>
<comment type="caution">
    <text evidence="4">The sequence shown here is derived from an EMBL/GenBank/DDBJ whole genome shotgun (WGS) entry which is preliminary data.</text>
</comment>
<sequence>MIFADVRVQQVFDEYEARAADDARRMIDLGSEGFARRDEFLLPVGREAAAVLHALILARRPRRILELGTSYGYSTQVLADAARAVGGQLVTMELADYKQAYARERLERAGLLPHVDLRCGDAVAMIGEDPGEWDFVLLDIWKDLYLPCFEALYPHLSEEAVICSDNMIDPAAARPSVRLYREAIRSKADLQTVLLPVGQGIELTVKWSAGNVRL</sequence>
<protein>
    <submittedName>
        <fullName evidence="4">Methyltransferase</fullName>
    </submittedName>
</protein>
<dbReference type="AlphaFoldDB" id="A0A844YY59"/>
<evidence type="ECO:0000256" key="1">
    <source>
        <dbReference type="ARBA" id="ARBA00022603"/>
    </source>
</evidence>
<dbReference type="GO" id="GO:0008171">
    <property type="term" value="F:O-methyltransferase activity"/>
    <property type="evidence" value="ECO:0007669"/>
    <property type="project" value="InterPro"/>
</dbReference>
<dbReference type="CDD" id="cd02440">
    <property type="entry name" value="AdoMet_MTases"/>
    <property type="match status" value="1"/>
</dbReference>
<dbReference type="Gene3D" id="3.40.50.150">
    <property type="entry name" value="Vaccinia Virus protein VP39"/>
    <property type="match status" value="1"/>
</dbReference>
<dbReference type="PANTHER" id="PTHR43167:SF1">
    <property type="entry name" value="PUTATIVE (AFU_ORTHOLOGUE AFUA_6G01830)-RELATED"/>
    <property type="match status" value="1"/>
</dbReference>
<dbReference type="Proteomes" id="UP000466966">
    <property type="component" value="Unassembled WGS sequence"/>
</dbReference>
<organism evidence="4 5">
    <name type="scientific">Alteraurantiacibacter buctensis</name>
    <dbReference type="NCBI Taxonomy" id="1503981"/>
    <lineage>
        <taxon>Bacteria</taxon>
        <taxon>Pseudomonadati</taxon>
        <taxon>Pseudomonadota</taxon>
        <taxon>Alphaproteobacteria</taxon>
        <taxon>Sphingomonadales</taxon>
        <taxon>Erythrobacteraceae</taxon>
        <taxon>Alteraurantiacibacter</taxon>
    </lineage>
</organism>
<dbReference type="GO" id="GO:0032259">
    <property type="term" value="P:methylation"/>
    <property type="evidence" value="ECO:0007669"/>
    <property type="project" value="UniProtKB-KW"/>
</dbReference>
<gene>
    <name evidence="4" type="ORF">GRI99_09905</name>
</gene>
<proteinExistence type="predicted"/>
<dbReference type="EMBL" id="WTYV01000003">
    <property type="protein sequence ID" value="MXO71948.1"/>
    <property type="molecule type" value="Genomic_DNA"/>
</dbReference>
<keyword evidence="1 4" id="KW-0489">Methyltransferase</keyword>
<name>A0A844YY59_9SPHN</name>
<dbReference type="OrthoDB" id="9799672at2"/>
<dbReference type="PROSITE" id="PS51682">
    <property type="entry name" value="SAM_OMT_I"/>
    <property type="match status" value="1"/>
</dbReference>
<keyword evidence="2 4" id="KW-0808">Transferase</keyword>
<dbReference type="PANTHER" id="PTHR43167">
    <property type="entry name" value="PUTATIVE (AFU_ORTHOLOGUE AFUA_6G01830)-RELATED"/>
    <property type="match status" value="1"/>
</dbReference>
<evidence type="ECO:0000256" key="2">
    <source>
        <dbReference type="ARBA" id="ARBA00022679"/>
    </source>
</evidence>
<dbReference type="InterPro" id="IPR029063">
    <property type="entry name" value="SAM-dependent_MTases_sf"/>
</dbReference>
<evidence type="ECO:0000313" key="5">
    <source>
        <dbReference type="Proteomes" id="UP000466966"/>
    </source>
</evidence>
<reference evidence="4 5" key="1">
    <citation type="submission" date="2019-12" db="EMBL/GenBank/DDBJ databases">
        <title>Genomic-based taxomic classification of the family Erythrobacteraceae.</title>
        <authorList>
            <person name="Xu L."/>
        </authorList>
    </citation>
    <scope>NUCLEOTIDE SEQUENCE [LARGE SCALE GENOMIC DNA]</scope>
    <source>
        <strain evidence="4 5">M0322</strain>
    </source>
</reference>